<dbReference type="InterPro" id="IPR011990">
    <property type="entry name" value="TPR-like_helical_dom_sf"/>
</dbReference>
<dbReference type="InterPro" id="IPR028061">
    <property type="entry name" value="Fis1_TPR_C"/>
</dbReference>
<dbReference type="PANTHER" id="PTHR13247:SF0">
    <property type="entry name" value="MITOCHONDRIAL FISSION 1 PROTEIN"/>
    <property type="match status" value="1"/>
</dbReference>
<sequence length="158" mass="17948">MGPQNFEDHYPLMKALVTSKRPEDIQRGIEMIQGEHVHRHSLLIPGKKKTYLFAVGYFRSGDHPKSTTLVDTCLEIKPDCWKALSLKEVLVVKEILRLCAAEMLVTLHKIPAFGYIEDNLSKVATLIGKLKRAAFSTMMLLQEPYCRSGIKVCRCRTC</sequence>
<dbReference type="Gene3D" id="1.25.40.10">
    <property type="entry name" value="Tetratricopeptide repeat domain"/>
    <property type="match status" value="1"/>
</dbReference>
<dbReference type="SUPFAM" id="SSF48452">
    <property type="entry name" value="TPR-like"/>
    <property type="match status" value="1"/>
</dbReference>
<dbReference type="InterPro" id="IPR016543">
    <property type="entry name" value="Fis1"/>
</dbReference>
<dbReference type="OrthoDB" id="421154at2759"/>
<dbReference type="GO" id="GO:0000422">
    <property type="term" value="P:autophagy of mitochondrion"/>
    <property type="evidence" value="ECO:0007669"/>
    <property type="project" value="TreeGrafter"/>
</dbReference>
<gene>
    <name evidence="1" type="ORF">CTI12_AA266730</name>
</gene>
<comment type="caution">
    <text evidence="1">The sequence shown here is derived from an EMBL/GenBank/DDBJ whole genome shotgun (WGS) entry which is preliminary data.</text>
</comment>
<dbReference type="GO" id="GO:0005778">
    <property type="term" value="C:peroxisomal membrane"/>
    <property type="evidence" value="ECO:0007669"/>
    <property type="project" value="TreeGrafter"/>
</dbReference>
<dbReference type="Proteomes" id="UP000245207">
    <property type="component" value="Unassembled WGS sequence"/>
</dbReference>
<dbReference type="PANTHER" id="PTHR13247">
    <property type="entry name" value="TETRATRICOPEPTIDE REPEAT PROTEIN 11 TPR REPEAT PROTEIN 11"/>
    <property type="match status" value="1"/>
</dbReference>
<dbReference type="AlphaFoldDB" id="A0A2U1NH46"/>
<dbReference type="Pfam" id="PF14853">
    <property type="entry name" value="Fis1_TPR_C"/>
    <property type="match status" value="1"/>
</dbReference>
<name>A0A2U1NH46_ARTAN</name>
<dbReference type="GO" id="GO:0016559">
    <property type="term" value="P:peroxisome fission"/>
    <property type="evidence" value="ECO:0007669"/>
    <property type="project" value="TreeGrafter"/>
</dbReference>
<dbReference type="EMBL" id="PKPP01002835">
    <property type="protein sequence ID" value="PWA72832.1"/>
    <property type="molecule type" value="Genomic_DNA"/>
</dbReference>
<keyword evidence="2" id="KW-1185">Reference proteome</keyword>
<reference evidence="1 2" key="1">
    <citation type="journal article" date="2018" name="Mol. Plant">
        <title>The genome of Artemisia annua provides insight into the evolution of Asteraceae family and artemisinin biosynthesis.</title>
        <authorList>
            <person name="Shen Q."/>
            <person name="Zhang L."/>
            <person name="Liao Z."/>
            <person name="Wang S."/>
            <person name="Yan T."/>
            <person name="Shi P."/>
            <person name="Liu M."/>
            <person name="Fu X."/>
            <person name="Pan Q."/>
            <person name="Wang Y."/>
            <person name="Lv Z."/>
            <person name="Lu X."/>
            <person name="Zhang F."/>
            <person name="Jiang W."/>
            <person name="Ma Y."/>
            <person name="Chen M."/>
            <person name="Hao X."/>
            <person name="Li L."/>
            <person name="Tang Y."/>
            <person name="Lv G."/>
            <person name="Zhou Y."/>
            <person name="Sun X."/>
            <person name="Brodelius P.E."/>
            <person name="Rose J.K.C."/>
            <person name="Tang K."/>
        </authorList>
    </citation>
    <scope>NUCLEOTIDE SEQUENCE [LARGE SCALE GENOMIC DNA]</scope>
    <source>
        <strain evidence="2">cv. Huhao1</strain>
        <tissue evidence="1">Leaf</tissue>
    </source>
</reference>
<dbReference type="GO" id="GO:0005741">
    <property type="term" value="C:mitochondrial outer membrane"/>
    <property type="evidence" value="ECO:0007669"/>
    <property type="project" value="TreeGrafter"/>
</dbReference>
<protein>
    <submittedName>
        <fullName evidence="1">Uncharacterized protein</fullName>
    </submittedName>
</protein>
<dbReference type="STRING" id="35608.A0A2U1NH46"/>
<organism evidence="1 2">
    <name type="scientific">Artemisia annua</name>
    <name type="common">Sweet wormwood</name>
    <dbReference type="NCBI Taxonomy" id="35608"/>
    <lineage>
        <taxon>Eukaryota</taxon>
        <taxon>Viridiplantae</taxon>
        <taxon>Streptophyta</taxon>
        <taxon>Embryophyta</taxon>
        <taxon>Tracheophyta</taxon>
        <taxon>Spermatophyta</taxon>
        <taxon>Magnoliopsida</taxon>
        <taxon>eudicotyledons</taxon>
        <taxon>Gunneridae</taxon>
        <taxon>Pentapetalae</taxon>
        <taxon>asterids</taxon>
        <taxon>campanulids</taxon>
        <taxon>Asterales</taxon>
        <taxon>Asteraceae</taxon>
        <taxon>Asteroideae</taxon>
        <taxon>Anthemideae</taxon>
        <taxon>Artemisiinae</taxon>
        <taxon>Artemisia</taxon>
    </lineage>
</organism>
<proteinExistence type="predicted"/>
<accession>A0A2U1NH46</accession>
<evidence type="ECO:0000313" key="1">
    <source>
        <dbReference type="EMBL" id="PWA72832.1"/>
    </source>
</evidence>
<dbReference type="GO" id="GO:0000266">
    <property type="term" value="P:mitochondrial fission"/>
    <property type="evidence" value="ECO:0007669"/>
    <property type="project" value="InterPro"/>
</dbReference>
<evidence type="ECO:0000313" key="2">
    <source>
        <dbReference type="Proteomes" id="UP000245207"/>
    </source>
</evidence>